<dbReference type="PANTHER" id="PTHR11629">
    <property type="entry name" value="VACUOLAR PROTON ATPASES"/>
    <property type="match status" value="1"/>
</dbReference>
<accession>A0A167FTG2</accession>
<keyword evidence="6 8" id="KW-0406">Ion transport</keyword>
<dbReference type="Pfam" id="PF01496">
    <property type="entry name" value="V_ATPase_I"/>
    <property type="match status" value="1"/>
</dbReference>
<organism evidence="9 10">
    <name type="scientific">Sugiyamaella lignohabitans</name>
    <dbReference type="NCBI Taxonomy" id="796027"/>
    <lineage>
        <taxon>Eukaryota</taxon>
        <taxon>Fungi</taxon>
        <taxon>Dikarya</taxon>
        <taxon>Ascomycota</taxon>
        <taxon>Saccharomycotina</taxon>
        <taxon>Dipodascomycetes</taxon>
        <taxon>Dipodascales</taxon>
        <taxon>Trichomonascaceae</taxon>
        <taxon>Sugiyamaella</taxon>
    </lineage>
</organism>
<dbReference type="RefSeq" id="XP_018738159.1">
    <property type="nucleotide sequence ID" value="XM_018880331.1"/>
</dbReference>
<dbReference type="AlphaFoldDB" id="A0A167FTG2"/>
<feature type="transmembrane region" description="Helical" evidence="8">
    <location>
        <begin position="338"/>
        <end position="358"/>
    </location>
</feature>
<evidence type="ECO:0000313" key="9">
    <source>
        <dbReference type="EMBL" id="ANB15682.1"/>
    </source>
</evidence>
<evidence type="ECO:0000256" key="6">
    <source>
        <dbReference type="ARBA" id="ARBA00023065"/>
    </source>
</evidence>
<dbReference type="GO" id="GO:0007035">
    <property type="term" value="P:vacuolar acidification"/>
    <property type="evidence" value="ECO:0007669"/>
    <property type="project" value="TreeGrafter"/>
</dbReference>
<dbReference type="KEGG" id="slb:AWJ20_3320"/>
<dbReference type="InterPro" id="IPR002490">
    <property type="entry name" value="V-ATPase_116kDa_su"/>
</dbReference>
<evidence type="ECO:0000256" key="8">
    <source>
        <dbReference type="RuleBase" id="RU361189"/>
    </source>
</evidence>
<sequence>MNHFPIEEPLQDHSTKKEVLKDMFIVFGHGDQILAKIRRIAESLDATLYQIDESFSLRREQVQIVNNQIDELSTVIDSTGIALSTELQVVAQDLPYWKIVVKREKAIYSTLNLFNYDQTRRCLIAEGWLPKDDLPRIQAFLRAIAGRGSGDGRLQSEANSHVSSVMNELQTNRTPPTFHRTNKFTAAFQAIVDVYGVATYQEVNPGLATVITFPFMFAIMFGDVGHGIILTCAAATLVLNEKKIGKMVRDEIFDMAYGGRYVLLLMGIFSIYTGLLYNDIFSKSMTLFNSGWKWPEKSWQEGESVTATQSGVYPFGLDWAWHGTENNLLFTNSYKMKLSILMGFMHMTYSLCFSYVNYKYFKSRIDVIGNFIPGLLFMQSIFGYLSITIIYKWSVDWIAIDKPAPGLLNMLINMFLSPGYIEAQLFPGQAFVQKVLLLIAFVCVPWLLLLKPLWLRKENNEAQAQGYQNIHHQSQAGDILDMEEEAGDLMMIQDIDEHHEKFEFGEVMIHQVIHTIEFCLNCVSHTASYLRLWALSLAHNQLSSVLWTMTIQNAFGTTGVSGILITVGLFGMWFVATVVVLVCMEGTSAMLHSLRLHWVEAMSKYFEGEGYAYKPFSFKDLDREDL</sequence>
<evidence type="ECO:0000256" key="3">
    <source>
        <dbReference type="ARBA" id="ARBA00022448"/>
    </source>
</evidence>
<dbReference type="EMBL" id="CP014503">
    <property type="protein sequence ID" value="ANB15682.1"/>
    <property type="molecule type" value="Genomic_DNA"/>
</dbReference>
<comment type="function">
    <text evidence="8">Essential component of the vacuolar proton pump (V-ATPase), a multimeric enzyme that catalyzes the translocation of protons across the membranes. Required for assembly and activity of the V-ATPase.</text>
</comment>
<comment type="similarity">
    <text evidence="2 8">Belongs to the V-ATPase 116 kDa subunit family.</text>
</comment>
<dbReference type="Proteomes" id="UP000189580">
    <property type="component" value="Chromosome b"/>
</dbReference>
<keyword evidence="10" id="KW-1185">Reference proteome</keyword>
<dbReference type="GO" id="GO:0046961">
    <property type="term" value="F:proton-transporting ATPase activity, rotational mechanism"/>
    <property type="evidence" value="ECO:0007669"/>
    <property type="project" value="InterPro"/>
</dbReference>
<dbReference type="GO" id="GO:0000329">
    <property type="term" value="C:fungal-type vacuole membrane"/>
    <property type="evidence" value="ECO:0007669"/>
    <property type="project" value="TreeGrafter"/>
</dbReference>
<keyword evidence="8" id="KW-0375">Hydrogen ion transport</keyword>
<evidence type="ECO:0000256" key="2">
    <source>
        <dbReference type="ARBA" id="ARBA00009904"/>
    </source>
</evidence>
<feature type="transmembrane region" description="Helical" evidence="8">
    <location>
        <begin position="563"/>
        <end position="584"/>
    </location>
</feature>
<evidence type="ECO:0000256" key="4">
    <source>
        <dbReference type="ARBA" id="ARBA00022692"/>
    </source>
</evidence>
<keyword evidence="3 8" id="KW-0813">Transport</keyword>
<comment type="subcellular location">
    <subcellularLocation>
        <location evidence="1">Membrane</location>
        <topology evidence="1">Multi-pass membrane protein</topology>
    </subcellularLocation>
</comment>
<dbReference type="GO" id="GO:0033179">
    <property type="term" value="C:proton-transporting V-type ATPase, V0 domain"/>
    <property type="evidence" value="ECO:0007669"/>
    <property type="project" value="InterPro"/>
</dbReference>
<feature type="transmembrane region" description="Helical" evidence="8">
    <location>
        <begin position="215"/>
        <end position="239"/>
    </location>
</feature>
<protein>
    <recommendedName>
        <fullName evidence="8">V-type proton ATPase subunit a</fullName>
    </recommendedName>
</protein>
<name>A0A167FTG2_9ASCO</name>
<dbReference type="GO" id="GO:0016471">
    <property type="term" value="C:vacuolar proton-transporting V-type ATPase complex"/>
    <property type="evidence" value="ECO:0007669"/>
    <property type="project" value="TreeGrafter"/>
</dbReference>
<feature type="transmembrane region" description="Helical" evidence="8">
    <location>
        <begin position="370"/>
        <end position="391"/>
    </location>
</feature>
<keyword evidence="5 8" id="KW-1133">Transmembrane helix</keyword>
<evidence type="ECO:0000313" key="10">
    <source>
        <dbReference type="Proteomes" id="UP000189580"/>
    </source>
</evidence>
<proteinExistence type="inferred from homology"/>
<evidence type="ECO:0000256" key="5">
    <source>
        <dbReference type="ARBA" id="ARBA00022989"/>
    </source>
</evidence>
<evidence type="ECO:0000256" key="7">
    <source>
        <dbReference type="ARBA" id="ARBA00023136"/>
    </source>
</evidence>
<reference evidence="9 10" key="1">
    <citation type="submission" date="2016-02" db="EMBL/GenBank/DDBJ databases">
        <title>Complete genome sequence and transcriptome regulation of the pentose utilising yeast Sugiyamaella lignohabitans.</title>
        <authorList>
            <person name="Bellasio M."/>
            <person name="Peymann A."/>
            <person name="Valli M."/>
            <person name="Sipitzky M."/>
            <person name="Graf A."/>
            <person name="Sauer M."/>
            <person name="Marx H."/>
            <person name="Mattanovich D."/>
        </authorList>
    </citation>
    <scope>NUCLEOTIDE SEQUENCE [LARGE SCALE GENOMIC DNA]</scope>
    <source>
        <strain evidence="9 10">CBS 10342</strain>
    </source>
</reference>
<dbReference type="GeneID" id="30035330"/>
<evidence type="ECO:0000256" key="1">
    <source>
        <dbReference type="ARBA" id="ARBA00004141"/>
    </source>
</evidence>
<dbReference type="GO" id="GO:0051117">
    <property type="term" value="F:ATPase binding"/>
    <property type="evidence" value="ECO:0007669"/>
    <property type="project" value="TreeGrafter"/>
</dbReference>
<keyword evidence="7 8" id="KW-0472">Membrane</keyword>
<keyword evidence="4 8" id="KW-0812">Transmembrane</keyword>
<dbReference type="OrthoDB" id="10264220at2759"/>
<feature type="transmembrane region" description="Helical" evidence="8">
    <location>
        <begin position="435"/>
        <end position="454"/>
    </location>
</feature>
<feature type="transmembrane region" description="Helical" evidence="8">
    <location>
        <begin position="260"/>
        <end position="277"/>
    </location>
</feature>
<gene>
    <name evidence="9" type="primary">VPH1</name>
    <name evidence="9" type="ORF">AWJ20_3320</name>
</gene>
<dbReference type="PANTHER" id="PTHR11629:SF59">
    <property type="entry name" value="V-TYPE PROTON ATPASE SUBUNIT A, GOLGI ISOFORM"/>
    <property type="match status" value="1"/>
</dbReference>